<evidence type="ECO:0000313" key="4">
    <source>
        <dbReference type="Proteomes" id="UP000491181"/>
    </source>
</evidence>
<dbReference type="EMBL" id="RAZM01000143">
    <property type="protein sequence ID" value="RLT78258.1"/>
    <property type="molecule type" value="Genomic_DNA"/>
</dbReference>
<organism evidence="2 3">
    <name type="scientific">Bacteroides acidifaciens</name>
    <dbReference type="NCBI Taxonomy" id="85831"/>
    <lineage>
        <taxon>Bacteria</taxon>
        <taxon>Pseudomonadati</taxon>
        <taxon>Bacteroidota</taxon>
        <taxon>Bacteroidia</taxon>
        <taxon>Bacteroidales</taxon>
        <taxon>Bacteroidaceae</taxon>
        <taxon>Bacteroides</taxon>
    </lineage>
</organism>
<dbReference type="RefSeq" id="WP_121767522.1">
    <property type="nucleotide sequence ID" value="NZ_BLLS01000168.1"/>
</dbReference>
<evidence type="ECO:0000313" key="1">
    <source>
        <dbReference type="EMBL" id="GFH88191.1"/>
    </source>
</evidence>
<dbReference type="EMBL" id="BLLS01000168">
    <property type="protein sequence ID" value="GFH88191.1"/>
    <property type="molecule type" value="Genomic_DNA"/>
</dbReference>
<dbReference type="Proteomes" id="UP000491181">
    <property type="component" value="Unassembled WGS sequence"/>
</dbReference>
<gene>
    <name evidence="2" type="ORF">D7Y07_20295</name>
    <name evidence="1" type="ORF">IMSAGC001_03633</name>
</gene>
<sequence>MPTLEQRKAAFRTVFDVAIHNKKELNDNHKYCLIRWGQDILHLSIIDAQECLSPAMANGFANFQQLSNLDKEYQIEFRKLLYAILNYCQLPTVQEIEDFNSVLSVIENRYNLPSSYTEFESSIYNTSPLKEW</sequence>
<dbReference type="AlphaFoldDB" id="A0A3L8A397"/>
<evidence type="ECO:0000313" key="3">
    <source>
        <dbReference type="Proteomes" id="UP000267159"/>
    </source>
</evidence>
<name>A0A3L8A397_9BACE</name>
<comment type="caution">
    <text evidence="2">The sequence shown here is derived from an EMBL/GenBank/DDBJ whole genome shotgun (WGS) entry which is preliminary data.</text>
</comment>
<proteinExistence type="predicted"/>
<reference evidence="2 3" key="1">
    <citation type="submission" date="2018-09" db="EMBL/GenBank/DDBJ databases">
        <title>Murine metabolic-syndrome-specific gut microbial biobank.</title>
        <authorList>
            <person name="Liu C."/>
        </authorList>
    </citation>
    <scope>NUCLEOTIDE SEQUENCE [LARGE SCALE GENOMIC DNA]</scope>
    <source>
        <strain evidence="2 3">0.1X-D8-26</strain>
    </source>
</reference>
<reference evidence="1 4" key="2">
    <citation type="journal article" date="2020" name="Microbiome">
        <title>Single-cell genomics of uncultured bacteria reveals dietary fiber responders in the mouse gut microbiota.</title>
        <authorList>
            <person name="Chijiiwa R."/>
            <person name="Hosokawa M."/>
            <person name="Kogawa M."/>
            <person name="Nishikawa Y."/>
            <person name="Ide K."/>
            <person name="Sakanashi C."/>
            <person name="Takahashi K."/>
            <person name="Takeyama H."/>
        </authorList>
    </citation>
    <scope>NUCLEOTIDE SEQUENCE [LARGE SCALE GENOMIC DNA]</scope>
    <source>
        <strain evidence="1">IMSAGC_001</strain>
    </source>
</reference>
<protein>
    <submittedName>
        <fullName evidence="2">Uncharacterized protein</fullName>
    </submittedName>
</protein>
<evidence type="ECO:0000313" key="2">
    <source>
        <dbReference type="EMBL" id="RLT78258.1"/>
    </source>
</evidence>
<dbReference type="Proteomes" id="UP000267159">
    <property type="component" value="Unassembled WGS sequence"/>
</dbReference>
<accession>A0A3L8A397</accession>